<comment type="caution">
    <text evidence="3">The sequence shown here is derived from an EMBL/GenBank/DDBJ whole genome shotgun (WGS) entry which is preliminary data.</text>
</comment>
<organism evidence="3 4">
    <name type="scientific">Reichenbachiella ulvae</name>
    <dbReference type="NCBI Taxonomy" id="2980104"/>
    <lineage>
        <taxon>Bacteria</taxon>
        <taxon>Pseudomonadati</taxon>
        <taxon>Bacteroidota</taxon>
        <taxon>Cytophagia</taxon>
        <taxon>Cytophagales</taxon>
        <taxon>Reichenbachiellaceae</taxon>
        <taxon>Reichenbachiella</taxon>
    </lineage>
</organism>
<keyword evidence="2" id="KW-0732">Signal</keyword>
<keyword evidence="1" id="KW-0175">Coiled coil</keyword>
<dbReference type="Proteomes" id="UP001300692">
    <property type="component" value="Unassembled WGS sequence"/>
</dbReference>
<evidence type="ECO:0000256" key="1">
    <source>
        <dbReference type="SAM" id="Coils"/>
    </source>
</evidence>
<evidence type="ECO:0008006" key="5">
    <source>
        <dbReference type="Google" id="ProtNLM"/>
    </source>
</evidence>
<accession>A0ABT3CUY0</accession>
<feature type="chain" id="PRO_5045563366" description="MORN repeat-containing protein" evidence="2">
    <location>
        <begin position="21"/>
        <end position="253"/>
    </location>
</feature>
<name>A0ABT3CUY0_9BACT</name>
<feature type="signal peptide" evidence="2">
    <location>
        <begin position="1"/>
        <end position="20"/>
    </location>
</feature>
<gene>
    <name evidence="3" type="ORF">N7U62_12455</name>
</gene>
<evidence type="ECO:0000313" key="3">
    <source>
        <dbReference type="EMBL" id="MCV9387483.1"/>
    </source>
</evidence>
<feature type="coiled-coil region" evidence="1">
    <location>
        <begin position="225"/>
        <end position="252"/>
    </location>
</feature>
<keyword evidence="4" id="KW-1185">Reference proteome</keyword>
<proteinExistence type="predicted"/>
<sequence>MKKIIVIICCLIFTFSTSQGQSNRLELGPHPEENNWLFYTKPNSGQLEIAPRKTYDGGSWGYDWSKSLLYTKAGELRVGHYYGFRDQNGRIGFNSDQQAYIDFHYSGSSINSGQLILAFGTAASSAMNFGSNTSNGFEKLMSLSQGSNGLGLLTIKGHLHSREVKVAINAGPDYVFESDYELRSLLDTKKFIEDNKHLPEVPSAKEMEASGVELGQMNMLLLKKIEELTLYQIELLERLEHAEEKIQELESKN</sequence>
<dbReference type="RefSeq" id="WP_264138306.1">
    <property type="nucleotide sequence ID" value="NZ_JAOYOD010000001.1"/>
</dbReference>
<dbReference type="EMBL" id="JAOYOD010000001">
    <property type="protein sequence ID" value="MCV9387483.1"/>
    <property type="molecule type" value="Genomic_DNA"/>
</dbReference>
<protein>
    <recommendedName>
        <fullName evidence="5">MORN repeat-containing protein</fullName>
    </recommendedName>
</protein>
<reference evidence="3 4" key="1">
    <citation type="submission" date="2022-10" db="EMBL/GenBank/DDBJ databases">
        <title>Comparative genomics and taxonomic characterization of three novel marine species of genus Reichenbachiella exhibiting antioxidant and polysaccharide degradation activities.</title>
        <authorList>
            <person name="Muhammad N."/>
            <person name="Lee Y.-J."/>
            <person name="Ko J."/>
            <person name="Kim S.-G."/>
        </authorList>
    </citation>
    <scope>NUCLEOTIDE SEQUENCE [LARGE SCALE GENOMIC DNA]</scope>
    <source>
        <strain evidence="3 4">ABR2-5</strain>
    </source>
</reference>
<evidence type="ECO:0000313" key="4">
    <source>
        <dbReference type="Proteomes" id="UP001300692"/>
    </source>
</evidence>
<evidence type="ECO:0000256" key="2">
    <source>
        <dbReference type="SAM" id="SignalP"/>
    </source>
</evidence>